<feature type="region of interest" description="Disordered" evidence="1">
    <location>
        <begin position="1"/>
        <end position="60"/>
    </location>
</feature>
<gene>
    <name evidence="2" type="ORF">NW766_007064</name>
</gene>
<accession>A0A9W8PNE4</accession>
<sequence length="78" mass="8401">MVGSKNSAHGVKLPLQPITPPESMKASQDLSEATGDSSSSADESVTSEEEPEAKEETLVKTNLQVKRKQGLITEWFNA</sequence>
<dbReference type="Proteomes" id="UP001152130">
    <property type="component" value="Unassembled WGS sequence"/>
</dbReference>
<dbReference type="EMBL" id="JAPDHF010000010">
    <property type="protein sequence ID" value="KAJ4011764.1"/>
    <property type="molecule type" value="Genomic_DNA"/>
</dbReference>
<organism evidence="2 3">
    <name type="scientific">Fusarium irregulare</name>
    <dbReference type="NCBI Taxonomy" id="2494466"/>
    <lineage>
        <taxon>Eukaryota</taxon>
        <taxon>Fungi</taxon>
        <taxon>Dikarya</taxon>
        <taxon>Ascomycota</taxon>
        <taxon>Pezizomycotina</taxon>
        <taxon>Sordariomycetes</taxon>
        <taxon>Hypocreomycetidae</taxon>
        <taxon>Hypocreales</taxon>
        <taxon>Nectriaceae</taxon>
        <taxon>Fusarium</taxon>
        <taxon>Fusarium incarnatum-equiseti species complex</taxon>
    </lineage>
</organism>
<evidence type="ECO:0000313" key="2">
    <source>
        <dbReference type="EMBL" id="KAJ4011764.1"/>
    </source>
</evidence>
<protein>
    <submittedName>
        <fullName evidence="2">Uncharacterized protein</fullName>
    </submittedName>
</protein>
<name>A0A9W8PNE4_9HYPO</name>
<evidence type="ECO:0000256" key="1">
    <source>
        <dbReference type="SAM" id="MobiDB-lite"/>
    </source>
</evidence>
<proteinExistence type="predicted"/>
<comment type="caution">
    <text evidence="2">The sequence shown here is derived from an EMBL/GenBank/DDBJ whole genome shotgun (WGS) entry which is preliminary data.</text>
</comment>
<evidence type="ECO:0000313" key="3">
    <source>
        <dbReference type="Proteomes" id="UP001152130"/>
    </source>
</evidence>
<reference evidence="2" key="1">
    <citation type="submission" date="2022-10" db="EMBL/GenBank/DDBJ databases">
        <title>Fusarium specimens isolated from Avocado Roots.</title>
        <authorList>
            <person name="Stajich J."/>
            <person name="Roper C."/>
            <person name="Heimlech-Rivalta G."/>
        </authorList>
    </citation>
    <scope>NUCLEOTIDE SEQUENCE</scope>
    <source>
        <strain evidence="2">CF00143</strain>
    </source>
</reference>
<keyword evidence="3" id="KW-1185">Reference proteome</keyword>
<feature type="compositionally biased region" description="Low complexity" evidence="1">
    <location>
        <begin position="31"/>
        <end position="44"/>
    </location>
</feature>
<dbReference type="AlphaFoldDB" id="A0A9W8PNE4"/>